<sequence length="934" mass="102454">MNSSRIPEGLQKFLAHAEGLHPSNNPTRENGFAKEFMQLKALSTQLKKEPEYSCRSGELECNRPKNRYKDILPCKTNALNSISLAYALKFGPDGNTSYLALQGPLPKTVDDFWRLIASHKCKILIMVCKEVEMGKLKCKRYWPESKDEKLKFGSLDISLVSFNEEMMVTQLQYTAWPDHDVPKSAEPLIEMNKTLSSLQGSRKQQVLVHCSAGCGRTGTICAVDYAWTLLKMQKTDNFSVFDIVANLRRQRMAMVQTKEQYALVYKAVVYLVQEELEKDQMKDHTYVNVPISPPPLSPQEDSNYENCEFLRSVARWKQSDRDNGSLRSSLPTEPKENKSDFKPAATNKARESSNVAPERTNAYVNLEFPSRNEANSSLSPHAPAAKPMVSVKPSFLQGDSNKAAVNSNAMKGGVTSPLSSRQQAPTVSDYEILPSNAGLKSGNAGIATHKSKGSAGDYEIPAQSASRDKKEAKHVPEGRFFMYTSIKRNRKTFVVYELFPGNWKAKASLPCSYGKDAFAKCLLIDLGVGAPALPIKRHSVGSARYEKVAVAATTATGISSVKATSSPKVDDWLLLSNRGLQVEKERSTGNDSKAFRTVPNRVKPSSGPKRCPLKENSFDDFSTSTEKRDVQSPTKSMGEYSLVGAASPTSQTDVENPAFFAQFDQIAASQKSNSSDKSLPKQAEKSKGRHSVGSYCLVGIPGSGNQAPIVVQSTPNTDHNKQSAGVTVKDPGKPVVEPSYELVGQSRRPPEKTSPKRQAAGSAQSTGDAVEVNRKPSSEPLSQNVRQKLQQSEQRARSPPYVNTHVGYSKGANDVAFTEVLKPKIENDNPVNLQEKVPESLAQSSKEEAKPVTGEDAYENVEQSASRSTLGRFKKIIKNTSKSSIPKLLSDSLPSSLQFPIAKSNSSGSGGFGKRLGHPKGPRAHPRHWPQMNL</sequence>
<dbReference type="InterPro" id="IPR000242">
    <property type="entry name" value="PTP_cat"/>
</dbReference>
<reference evidence="8" key="2">
    <citation type="journal article" date="2023" name="Science">
        <title>Genomic signatures of disease resistance in endangered staghorn corals.</title>
        <authorList>
            <person name="Vollmer S.V."/>
            <person name="Selwyn J.D."/>
            <person name="Despard B.A."/>
            <person name="Roesel C.L."/>
        </authorList>
    </citation>
    <scope>NUCLEOTIDE SEQUENCE</scope>
    <source>
        <strain evidence="8">K2</strain>
    </source>
</reference>
<feature type="region of interest" description="Disordered" evidence="5">
    <location>
        <begin position="583"/>
        <end position="636"/>
    </location>
</feature>
<keyword evidence="2" id="KW-0378">Hydrolase</keyword>
<evidence type="ECO:0000256" key="4">
    <source>
        <dbReference type="ARBA" id="ARBA00034734"/>
    </source>
</evidence>
<dbReference type="EMBL" id="JARQWQ010000137">
    <property type="protein sequence ID" value="KAK2548840.1"/>
    <property type="molecule type" value="Genomic_DNA"/>
</dbReference>
<dbReference type="InterPro" id="IPR000387">
    <property type="entry name" value="Tyr_Pase_dom"/>
</dbReference>
<keyword evidence="9" id="KW-1185">Reference proteome</keyword>
<feature type="region of interest" description="Disordered" evidence="5">
    <location>
        <begin position="897"/>
        <end position="934"/>
    </location>
</feature>
<feature type="domain" description="Tyrosine specific protein phosphatases" evidence="7">
    <location>
        <begin position="186"/>
        <end position="262"/>
    </location>
</feature>
<feature type="region of interest" description="Disordered" evidence="5">
    <location>
        <begin position="670"/>
        <end position="691"/>
    </location>
</feature>
<dbReference type="PROSITE" id="PS50056">
    <property type="entry name" value="TYR_PHOSPHATASE_2"/>
    <property type="match status" value="1"/>
</dbReference>
<feature type="compositionally biased region" description="Polar residues" evidence="5">
    <location>
        <begin position="779"/>
        <end position="793"/>
    </location>
</feature>
<dbReference type="EC" id="3.1.3.48" evidence="1"/>
<organism evidence="8 9">
    <name type="scientific">Acropora cervicornis</name>
    <name type="common">Staghorn coral</name>
    <dbReference type="NCBI Taxonomy" id="6130"/>
    <lineage>
        <taxon>Eukaryota</taxon>
        <taxon>Metazoa</taxon>
        <taxon>Cnidaria</taxon>
        <taxon>Anthozoa</taxon>
        <taxon>Hexacorallia</taxon>
        <taxon>Scleractinia</taxon>
        <taxon>Astrocoeniina</taxon>
        <taxon>Acroporidae</taxon>
        <taxon>Acropora</taxon>
    </lineage>
</organism>
<dbReference type="Gene3D" id="3.90.190.10">
    <property type="entry name" value="Protein tyrosine phosphatase superfamily"/>
    <property type="match status" value="1"/>
</dbReference>
<dbReference type="InterPro" id="IPR016130">
    <property type="entry name" value="Tyr_Pase_AS"/>
</dbReference>
<dbReference type="PROSITE" id="PS00383">
    <property type="entry name" value="TYR_PHOSPHATASE_1"/>
    <property type="match status" value="1"/>
</dbReference>
<comment type="caution">
    <text evidence="8">The sequence shown here is derived from an EMBL/GenBank/DDBJ whole genome shotgun (WGS) entry which is preliminary data.</text>
</comment>
<dbReference type="InterPro" id="IPR029021">
    <property type="entry name" value="Prot-tyrosine_phosphatase-like"/>
</dbReference>
<reference evidence="8" key="1">
    <citation type="journal article" date="2023" name="G3 (Bethesda)">
        <title>Whole genome assembly and annotation of the endangered Caribbean coral Acropora cervicornis.</title>
        <authorList>
            <person name="Selwyn J.D."/>
            <person name="Vollmer S.V."/>
        </authorList>
    </citation>
    <scope>NUCLEOTIDE SEQUENCE</scope>
    <source>
        <strain evidence="8">K2</strain>
    </source>
</reference>
<dbReference type="SMART" id="SM00404">
    <property type="entry name" value="PTPc_motif"/>
    <property type="match status" value="1"/>
</dbReference>
<dbReference type="Pfam" id="PF00102">
    <property type="entry name" value="Y_phosphatase"/>
    <property type="match status" value="1"/>
</dbReference>
<dbReference type="SMART" id="SM00194">
    <property type="entry name" value="PTPc"/>
    <property type="match status" value="1"/>
</dbReference>
<evidence type="ECO:0000256" key="3">
    <source>
        <dbReference type="ARBA" id="ARBA00022912"/>
    </source>
</evidence>
<dbReference type="PRINTS" id="PR00700">
    <property type="entry name" value="PRTYPHPHTASE"/>
</dbReference>
<protein>
    <recommendedName>
        <fullName evidence="1">protein-tyrosine-phosphatase</fullName>
        <ecNumber evidence="1">3.1.3.48</ecNumber>
    </recommendedName>
</protein>
<dbReference type="PROSITE" id="PS50055">
    <property type="entry name" value="TYR_PHOSPHATASE_PTP"/>
    <property type="match status" value="1"/>
</dbReference>
<evidence type="ECO:0000313" key="8">
    <source>
        <dbReference type="EMBL" id="KAK2548840.1"/>
    </source>
</evidence>
<feature type="region of interest" description="Disordered" evidence="5">
    <location>
        <begin position="824"/>
        <end position="873"/>
    </location>
</feature>
<dbReference type="InterPro" id="IPR047170">
    <property type="entry name" value="PTN12/18/22"/>
</dbReference>
<feature type="region of interest" description="Disordered" evidence="5">
    <location>
        <begin position="450"/>
        <end position="471"/>
    </location>
</feature>
<dbReference type="SUPFAM" id="SSF52799">
    <property type="entry name" value="(Phosphotyrosine protein) phosphatases II"/>
    <property type="match status" value="1"/>
</dbReference>
<feature type="region of interest" description="Disordered" evidence="5">
    <location>
        <begin position="320"/>
        <end position="358"/>
    </location>
</feature>
<proteinExistence type="inferred from homology"/>
<evidence type="ECO:0000256" key="2">
    <source>
        <dbReference type="ARBA" id="ARBA00022801"/>
    </source>
</evidence>
<evidence type="ECO:0000313" key="9">
    <source>
        <dbReference type="Proteomes" id="UP001249851"/>
    </source>
</evidence>
<feature type="compositionally biased region" description="Basic residues" evidence="5">
    <location>
        <begin position="915"/>
        <end position="928"/>
    </location>
</feature>
<dbReference type="AlphaFoldDB" id="A0AAD9UTA3"/>
<gene>
    <name evidence="8" type="ORF">P5673_030883</name>
</gene>
<name>A0AAD9UTA3_ACRCE</name>
<accession>A0AAD9UTA3</accession>
<dbReference type="GO" id="GO:0005737">
    <property type="term" value="C:cytoplasm"/>
    <property type="evidence" value="ECO:0007669"/>
    <property type="project" value="TreeGrafter"/>
</dbReference>
<keyword evidence="3" id="KW-0904">Protein phosphatase</keyword>
<evidence type="ECO:0000256" key="1">
    <source>
        <dbReference type="ARBA" id="ARBA00013064"/>
    </source>
</evidence>
<comment type="similarity">
    <text evidence="4">Belongs to the protein-tyrosine phosphatase family. Non-receptor class 4 subfamily.</text>
</comment>
<feature type="domain" description="Tyrosine-protein phosphatase" evidence="6">
    <location>
        <begin position="32"/>
        <end position="271"/>
    </location>
</feature>
<dbReference type="InterPro" id="IPR003595">
    <property type="entry name" value="Tyr_Pase_cat"/>
</dbReference>
<dbReference type="Proteomes" id="UP001249851">
    <property type="component" value="Unassembled WGS sequence"/>
</dbReference>
<dbReference type="PANTHER" id="PTHR45983:SF4">
    <property type="entry name" value="TYROSINE-PROTEIN PHOSPHATASE NON-RECEPTOR TYPE 18"/>
    <property type="match status" value="1"/>
</dbReference>
<dbReference type="GO" id="GO:0005634">
    <property type="term" value="C:nucleus"/>
    <property type="evidence" value="ECO:0007669"/>
    <property type="project" value="TreeGrafter"/>
</dbReference>
<evidence type="ECO:0000256" key="5">
    <source>
        <dbReference type="SAM" id="MobiDB-lite"/>
    </source>
</evidence>
<evidence type="ECO:0000259" key="6">
    <source>
        <dbReference type="PROSITE" id="PS50055"/>
    </source>
</evidence>
<evidence type="ECO:0000259" key="7">
    <source>
        <dbReference type="PROSITE" id="PS50056"/>
    </source>
</evidence>
<feature type="compositionally biased region" description="Polar residues" evidence="5">
    <location>
        <begin position="707"/>
        <end position="725"/>
    </location>
</feature>
<feature type="region of interest" description="Disordered" evidence="5">
    <location>
        <begin position="707"/>
        <end position="809"/>
    </location>
</feature>
<dbReference type="GO" id="GO:0004726">
    <property type="term" value="F:non-membrane spanning protein tyrosine phosphatase activity"/>
    <property type="evidence" value="ECO:0007669"/>
    <property type="project" value="InterPro"/>
</dbReference>
<dbReference type="PANTHER" id="PTHR45983">
    <property type="entry name" value="TYROSINE PHOSPHATSE N18, PUTATIVE-RELATED"/>
    <property type="match status" value="1"/>
</dbReference>